<name>A0A1J5QUI7_9ZZZZ</name>
<accession>A0A1J5QUI7</accession>
<dbReference type="CDD" id="cd07496">
    <property type="entry name" value="Peptidases_S8_13"/>
    <property type="match status" value="1"/>
</dbReference>
<evidence type="ECO:0000313" key="6">
    <source>
        <dbReference type="EMBL" id="OIQ87144.1"/>
    </source>
</evidence>
<dbReference type="CDD" id="cd00146">
    <property type="entry name" value="PKD"/>
    <property type="match status" value="1"/>
</dbReference>
<comment type="similarity">
    <text evidence="1">Belongs to the peptidase S8 family.</text>
</comment>
<dbReference type="InterPro" id="IPR022398">
    <property type="entry name" value="Peptidase_S8_His-AS"/>
</dbReference>
<dbReference type="InterPro" id="IPR022409">
    <property type="entry name" value="PKD/Chitinase_dom"/>
</dbReference>
<keyword evidence="4" id="KW-0720">Serine protease</keyword>
<dbReference type="PRINTS" id="PR00723">
    <property type="entry name" value="SUBTILISIN"/>
</dbReference>
<dbReference type="InterPro" id="IPR000601">
    <property type="entry name" value="PKD_dom"/>
</dbReference>
<sequence>MLADAAQTKTSTMRTPKTVLRLMRLMLVAAACMASIAGPVAAQAAPPGFVPQIIVQMAPASPGSTQRLSPAAAAGNRLMSLAAAAGVAVDKAIPMSGGAQVLQLPAGSTPAQLRSALAALRAQPGVADAEPNIRLHLQLVPNDPCYTAVCQGQVPYSDGTFGTSEDNQWDLQNPTLAGAAAINAERAWDTTTGGATVAVLDTGILSGWPDLQNQILPGYDMISTVDAQTNPLGRNANPADLGDWVTSAESANVNGPYYGCPVDDSSWHGTFIAGEIAAMGNDGQNIAGISWGSKILPVRVAGKCGALLSDVIDGIRWAVGMSVPGAPANPNPARVVNISFGGTAPCGSALQSAIDDATARGALVVTAAGNESGTIGVPANCQGVAAVGAANQNGGKATYSDYGDGISLMAPGGDLSAHNTDPGLISLSNSGTTTPSSNVLRIEQGTSFAAPMVSGVASLMLARNPQLTPASLLALMENSARPFPAVNGLATCDTSAQSGDPNNPSTSPAAQNCNCTTATCGAGLLDAAVAVQNAVDPVAVISATPASPQAGASITLSSAGSSPSPGASLATYQWAQTAGPAVALSGANAATATFIAPAPATYGFSLTVIDSAGNSATSQTQVVVTAPAGSSGGGSAADPLELLALGGLVLVALRGGRRSRN</sequence>
<organism evidence="6">
    <name type="scientific">mine drainage metagenome</name>
    <dbReference type="NCBI Taxonomy" id="410659"/>
    <lineage>
        <taxon>unclassified sequences</taxon>
        <taxon>metagenomes</taxon>
        <taxon>ecological metagenomes</taxon>
    </lineage>
</organism>
<dbReference type="Pfam" id="PF22352">
    <property type="entry name" value="K319L-like_PKD"/>
    <property type="match status" value="1"/>
</dbReference>
<dbReference type="PROSITE" id="PS00137">
    <property type="entry name" value="SUBTILASE_HIS"/>
    <property type="match status" value="1"/>
</dbReference>
<dbReference type="PROSITE" id="PS00138">
    <property type="entry name" value="SUBTILASE_SER"/>
    <property type="match status" value="1"/>
</dbReference>
<dbReference type="AlphaFoldDB" id="A0A1J5QUI7"/>
<dbReference type="Gene3D" id="3.40.50.200">
    <property type="entry name" value="Peptidase S8/S53 domain"/>
    <property type="match status" value="1"/>
</dbReference>
<dbReference type="SUPFAM" id="SSF49299">
    <property type="entry name" value="PKD domain"/>
    <property type="match status" value="1"/>
</dbReference>
<dbReference type="SUPFAM" id="SSF52743">
    <property type="entry name" value="Subtilisin-like"/>
    <property type="match status" value="1"/>
</dbReference>
<keyword evidence="3 6" id="KW-0378">Hydrolase</keyword>
<dbReference type="InterPro" id="IPR013783">
    <property type="entry name" value="Ig-like_fold"/>
</dbReference>
<dbReference type="PROSITE" id="PS50093">
    <property type="entry name" value="PKD"/>
    <property type="match status" value="1"/>
</dbReference>
<dbReference type="GO" id="GO:0006508">
    <property type="term" value="P:proteolysis"/>
    <property type="evidence" value="ECO:0007669"/>
    <property type="project" value="UniProtKB-KW"/>
</dbReference>
<proteinExistence type="inferred from homology"/>
<comment type="caution">
    <text evidence="6">The sequence shown here is derived from an EMBL/GenBank/DDBJ whole genome shotgun (WGS) entry which is preliminary data.</text>
</comment>
<dbReference type="InterPro" id="IPR015500">
    <property type="entry name" value="Peptidase_S8_subtilisin-rel"/>
</dbReference>
<dbReference type="SMART" id="SM00089">
    <property type="entry name" value="PKD"/>
    <property type="match status" value="1"/>
</dbReference>
<dbReference type="Gene3D" id="2.60.40.10">
    <property type="entry name" value="Immunoglobulins"/>
    <property type="match status" value="1"/>
</dbReference>
<gene>
    <name evidence="6" type="primary">bprV</name>
    <name evidence="6" type="ORF">GALL_310010</name>
</gene>
<dbReference type="InterPro" id="IPR036852">
    <property type="entry name" value="Peptidase_S8/S53_dom_sf"/>
</dbReference>
<protein>
    <submittedName>
        <fullName evidence="6">Extracellular basic protease</fullName>
        <ecNumber evidence="6">3.4.21.-</ecNumber>
    </submittedName>
</protein>
<dbReference type="InterPro" id="IPR000209">
    <property type="entry name" value="Peptidase_S8/S53_dom"/>
</dbReference>
<dbReference type="InterPro" id="IPR034176">
    <property type="entry name" value="Peptidases_S8_13"/>
</dbReference>
<keyword evidence="2 6" id="KW-0645">Protease</keyword>
<dbReference type="PROSITE" id="PS51892">
    <property type="entry name" value="SUBTILASE"/>
    <property type="match status" value="1"/>
</dbReference>
<dbReference type="GO" id="GO:0004252">
    <property type="term" value="F:serine-type endopeptidase activity"/>
    <property type="evidence" value="ECO:0007669"/>
    <property type="project" value="InterPro"/>
</dbReference>
<dbReference type="InterPro" id="IPR023828">
    <property type="entry name" value="Peptidase_S8_Ser-AS"/>
</dbReference>
<evidence type="ECO:0000256" key="3">
    <source>
        <dbReference type="ARBA" id="ARBA00022801"/>
    </source>
</evidence>
<evidence type="ECO:0000256" key="1">
    <source>
        <dbReference type="ARBA" id="ARBA00011073"/>
    </source>
</evidence>
<reference evidence="6" key="1">
    <citation type="submission" date="2016-10" db="EMBL/GenBank/DDBJ databases">
        <title>Sequence of Gallionella enrichment culture.</title>
        <authorList>
            <person name="Poehlein A."/>
            <person name="Muehling M."/>
            <person name="Daniel R."/>
        </authorList>
    </citation>
    <scope>NUCLEOTIDE SEQUENCE</scope>
</reference>
<feature type="domain" description="PKD" evidence="5">
    <location>
        <begin position="537"/>
        <end position="631"/>
    </location>
</feature>
<dbReference type="InterPro" id="IPR035986">
    <property type="entry name" value="PKD_dom_sf"/>
</dbReference>
<dbReference type="PANTHER" id="PTHR43806">
    <property type="entry name" value="PEPTIDASE S8"/>
    <property type="match status" value="1"/>
</dbReference>
<dbReference type="EMBL" id="MLJW01000438">
    <property type="protein sequence ID" value="OIQ87144.1"/>
    <property type="molecule type" value="Genomic_DNA"/>
</dbReference>
<evidence type="ECO:0000256" key="2">
    <source>
        <dbReference type="ARBA" id="ARBA00022670"/>
    </source>
</evidence>
<evidence type="ECO:0000259" key="5">
    <source>
        <dbReference type="PROSITE" id="PS50093"/>
    </source>
</evidence>
<dbReference type="Pfam" id="PF00082">
    <property type="entry name" value="Peptidase_S8"/>
    <property type="match status" value="1"/>
</dbReference>
<dbReference type="EC" id="3.4.21.-" evidence="6"/>
<dbReference type="PANTHER" id="PTHR43806:SF11">
    <property type="entry name" value="CEREVISIN-RELATED"/>
    <property type="match status" value="1"/>
</dbReference>
<dbReference type="InterPro" id="IPR050131">
    <property type="entry name" value="Peptidase_S8_subtilisin-like"/>
</dbReference>
<evidence type="ECO:0000256" key="4">
    <source>
        <dbReference type="ARBA" id="ARBA00022825"/>
    </source>
</evidence>